<evidence type="ECO:0000313" key="2">
    <source>
        <dbReference type="EMBL" id="RGC27831.1"/>
    </source>
</evidence>
<evidence type="ECO:0000313" key="3">
    <source>
        <dbReference type="Proteomes" id="UP000261111"/>
    </source>
</evidence>
<keyword evidence="1" id="KW-0812">Transmembrane</keyword>
<dbReference type="Pfam" id="PF09960">
    <property type="entry name" value="DUF2194"/>
    <property type="match status" value="1"/>
</dbReference>
<evidence type="ECO:0000256" key="1">
    <source>
        <dbReference type="SAM" id="Phobius"/>
    </source>
</evidence>
<dbReference type="InterPro" id="IPR018695">
    <property type="entry name" value="DUF2194"/>
</dbReference>
<accession>A0A3E2WMN1</accession>
<keyword evidence="1" id="KW-1133">Transmembrane helix</keyword>
<dbReference type="RefSeq" id="WP_025653994.1">
    <property type="nucleotide sequence ID" value="NZ_QVIA01000022.1"/>
</dbReference>
<gene>
    <name evidence="2" type="ORF">DWX41_17480</name>
</gene>
<organism evidence="2 3">
    <name type="scientific">Hungatella hathewayi</name>
    <dbReference type="NCBI Taxonomy" id="154046"/>
    <lineage>
        <taxon>Bacteria</taxon>
        <taxon>Bacillati</taxon>
        <taxon>Bacillota</taxon>
        <taxon>Clostridia</taxon>
        <taxon>Lachnospirales</taxon>
        <taxon>Lachnospiraceae</taxon>
        <taxon>Hungatella</taxon>
    </lineage>
</organism>
<protein>
    <submittedName>
        <fullName evidence="2">DUF2194 domain-containing protein</fullName>
    </submittedName>
</protein>
<keyword evidence="1" id="KW-0472">Membrane</keyword>
<reference evidence="2 3" key="1">
    <citation type="submission" date="2018-08" db="EMBL/GenBank/DDBJ databases">
        <title>A genome reference for cultivated species of the human gut microbiota.</title>
        <authorList>
            <person name="Zou Y."/>
            <person name="Xue W."/>
            <person name="Luo G."/>
        </authorList>
    </citation>
    <scope>NUCLEOTIDE SEQUENCE [LARGE SCALE GENOMIC DNA]</scope>
    <source>
        <strain evidence="2 3">AF19-21</strain>
    </source>
</reference>
<sequence length="556" mass="64341">MKLLNKFSISQKNQLKKYIFVYIVLILFCLLLVFLLVGNLDNIWRSIHETNRVETDSRAEYQAVVKLSEKLEKEHIAQAKQDTAVEKTVVWGTGTASYKAVALQLNNMKEDFRTEEQLEECAGAEILFVCKTDFNDQEIQMLEEYSRAGAALFFTEIPSEAALEKKSVKDLLGIDTYKGIQEKKGIRLTENLLFGEITESRESFTMKSVTLKRQAEVYGSALQSKKVKNENLAPVFWRYQSSAEGGSIYVADRELMAGTMVYAVVSFLFTDLYQAYMYPIVNAYCFAVSGMPYTDEFTSEYLEKEYQRDSMGVQNDIFFPEFRRCEERYGVKTTWYTDEREEIKKYSNAMLAYYLDGIVEGNNEIGTLNNYSLKREVDSPFDNRLVLWNSDFEWTDKLTDSVCIPYRALTEKKYQNIIFHDKGICRGMGLNTVFTDISPFLYETDEKKQERWIDYCRNLETVLGVEKEDIPWLERVTVGEAVYRVKAFQMMEPEIRYSDKQIDAVIGNFTGKAYFYLSLPADREIKGAEGASVTRISDVLYLVEAEKADIRITYEE</sequence>
<dbReference type="GeneID" id="93332077"/>
<proteinExistence type="predicted"/>
<dbReference type="Proteomes" id="UP000261111">
    <property type="component" value="Unassembled WGS sequence"/>
</dbReference>
<comment type="caution">
    <text evidence="2">The sequence shown here is derived from an EMBL/GenBank/DDBJ whole genome shotgun (WGS) entry which is preliminary data.</text>
</comment>
<dbReference type="EMBL" id="QVIA01000022">
    <property type="protein sequence ID" value="RGC27831.1"/>
    <property type="molecule type" value="Genomic_DNA"/>
</dbReference>
<name>A0A3E2WMN1_9FIRM</name>
<dbReference type="AlphaFoldDB" id="A0A3E2WMN1"/>
<feature type="transmembrane region" description="Helical" evidence="1">
    <location>
        <begin position="20"/>
        <end position="40"/>
    </location>
</feature>